<comment type="caution">
    <text evidence="1">The sequence shown here is derived from an EMBL/GenBank/DDBJ whole genome shotgun (WGS) entry which is preliminary data.</text>
</comment>
<gene>
    <name evidence="1" type="ORF">NDU88_002463</name>
</gene>
<organism evidence="1 2">
    <name type="scientific">Pleurodeles waltl</name>
    <name type="common">Iberian ribbed newt</name>
    <dbReference type="NCBI Taxonomy" id="8319"/>
    <lineage>
        <taxon>Eukaryota</taxon>
        <taxon>Metazoa</taxon>
        <taxon>Chordata</taxon>
        <taxon>Craniata</taxon>
        <taxon>Vertebrata</taxon>
        <taxon>Euteleostomi</taxon>
        <taxon>Amphibia</taxon>
        <taxon>Batrachia</taxon>
        <taxon>Caudata</taxon>
        <taxon>Salamandroidea</taxon>
        <taxon>Salamandridae</taxon>
        <taxon>Pleurodelinae</taxon>
        <taxon>Pleurodeles</taxon>
    </lineage>
</organism>
<dbReference type="AlphaFoldDB" id="A0AAV7TKN8"/>
<evidence type="ECO:0000313" key="1">
    <source>
        <dbReference type="EMBL" id="KAJ1177202.1"/>
    </source>
</evidence>
<protein>
    <submittedName>
        <fullName evidence="1">Uncharacterized protein</fullName>
    </submittedName>
</protein>
<accession>A0AAV7TKN8</accession>
<evidence type="ECO:0000313" key="2">
    <source>
        <dbReference type="Proteomes" id="UP001066276"/>
    </source>
</evidence>
<dbReference type="Proteomes" id="UP001066276">
    <property type="component" value="Chromosome 3_2"/>
</dbReference>
<name>A0AAV7TKN8_PLEWA</name>
<dbReference type="EMBL" id="JANPWB010000006">
    <property type="protein sequence ID" value="KAJ1177202.1"/>
    <property type="molecule type" value="Genomic_DNA"/>
</dbReference>
<keyword evidence="2" id="KW-1185">Reference proteome</keyword>
<proteinExistence type="predicted"/>
<reference evidence="1" key="1">
    <citation type="journal article" date="2022" name="bioRxiv">
        <title>Sequencing and chromosome-scale assembly of the giantPleurodeles waltlgenome.</title>
        <authorList>
            <person name="Brown T."/>
            <person name="Elewa A."/>
            <person name="Iarovenko S."/>
            <person name="Subramanian E."/>
            <person name="Araus A.J."/>
            <person name="Petzold A."/>
            <person name="Susuki M."/>
            <person name="Suzuki K.-i.T."/>
            <person name="Hayashi T."/>
            <person name="Toyoda A."/>
            <person name="Oliveira C."/>
            <person name="Osipova E."/>
            <person name="Leigh N.D."/>
            <person name="Simon A."/>
            <person name="Yun M.H."/>
        </authorList>
    </citation>
    <scope>NUCLEOTIDE SEQUENCE</scope>
    <source>
        <strain evidence="1">20211129_DDA</strain>
        <tissue evidence="1">Liver</tissue>
    </source>
</reference>
<sequence>MTFLNTGPRCRAISALSSASFVMYVATFHPESPQLTYSYAPECIWCTKGRGKRLLGVELLAPSCIIGVHGSRAAQNLNKSRLGNSRGKHKDIWKGTWQTAEPKESPVGCPMLELLRSSFAVSIIRAHAAEFSDSVTTGQPSPAEILMEAAPIGVTALPGGAAKGNTVMESHHRYKVATWFLSQHLQLLDLQGESDVMGPG</sequence>